<proteinExistence type="predicted"/>
<sequence length="111" mass="11795">MNDHGTDDAVPQRPQDELRRNAAEQGARERERTEREAVVAAAEAAAPTSPEGRDTLRRALARTGVLDVFGDQDETVVGAVAEASPDAAAVVAGWIDTAFETGRSRRPDSPA</sequence>
<reference evidence="1" key="1">
    <citation type="submission" date="2024-03" db="EMBL/GenBank/DDBJ databases">
        <title>Novel Streptomyces species of biotechnological and ecological value are a feature of Machair soil.</title>
        <authorList>
            <person name="Prole J.R."/>
            <person name="Goodfellow M."/>
            <person name="Allenby N."/>
            <person name="Ward A.C."/>
        </authorList>
    </citation>
    <scope>NUCLEOTIDE SEQUENCE</scope>
    <source>
        <strain evidence="1">MS2.AVA.5</strain>
    </source>
</reference>
<evidence type="ECO:0000313" key="2">
    <source>
        <dbReference type="Proteomes" id="UP001377168"/>
    </source>
</evidence>
<evidence type="ECO:0000313" key="1">
    <source>
        <dbReference type="EMBL" id="MEJ8639365.1"/>
    </source>
</evidence>
<comment type="caution">
    <text evidence="1">The sequence shown here is derived from an EMBL/GenBank/DDBJ whole genome shotgun (WGS) entry which is preliminary data.</text>
</comment>
<name>A0ACC6Q6M9_9ACTN</name>
<dbReference type="EMBL" id="JBBKAJ010000022">
    <property type="protein sequence ID" value="MEJ8639365.1"/>
    <property type="molecule type" value="Genomic_DNA"/>
</dbReference>
<organism evidence="1 2">
    <name type="scientific">Streptomyces achmelvichensis</name>
    <dbReference type="NCBI Taxonomy" id="3134111"/>
    <lineage>
        <taxon>Bacteria</taxon>
        <taxon>Bacillati</taxon>
        <taxon>Actinomycetota</taxon>
        <taxon>Actinomycetes</taxon>
        <taxon>Kitasatosporales</taxon>
        <taxon>Streptomycetaceae</taxon>
        <taxon>Streptomyces</taxon>
    </lineage>
</organism>
<dbReference type="Proteomes" id="UP001377168">
    <property type="component" value="Unassembled WGS sequence"/>
</dbReference>
<gene>
    <name evidence="1" type="ORF">WKI67_39090</name>
</gene>
<keyword evidence="2" id="KW-1185">Reference proteome</keyword>
<protein>
    <submittedName>
        <fullName evidence="1">Uncharacterized protein</fullName>
    </submittedName>
</protein>
<accession>A0ACC6Q6M9</accession>